<dbReference type="GO" id="GO:0045046">
    <property type="term" value="P:protein import into peroxisome membrane"/>
    <property type="evidence" value="ECO:0007669"/>
    <property type="project" value="TreeGrafter"/>
</dbReference>
<feature type="compositionally biased region" description="Pro residues" evidence="1">
    <location>
        <begin position="37"/>
        <end position="53"/>
    </location>
</feature>
<dbReference type="Pfam" id="PF04614">
    <property type="entry name" value="Pex19"/>
    <property type="match status" value="1"/>
</dbReference>
<dbReference type="Proteomes" id="UP000807353">
    <property type="component" value="Unassembled WGS sequence"/>
</dbReference>
<feature type="compositionally biased region" description="Low complexity" evidence="1">
    <location>
        <begin position="54"/>
        <end position="66"/>
    </location>
</feature>
<protein>
    <submittedName>
        <fullName evidence="2">Pex19 protein family-domain-containing protein</fullName>
    </submittedName>
</protein>
<organism evidence="2 3">
    <name type="scientific">Collybia nuda</name>
    <dbReference type="NCBI Taxonomy" id="64659"/>
    <lineage>
        <taxon>Eukaryota</taxon>
        <taxon>Fungi</taxon>
        <taxon>Dikarya</taxon>
        <taxon>Basidiomycota</taxon>
        <taxon>Agaricomycotina</taxon>
        <taxon>Agaricomycetes</taxon>
        <taxon>Agaricomycetidae</taxon>
        <taxon>Agaricales</taxon>
        <taxon>Tricholomatineae</taxon>
        <taxon>Clitocybaceae</taxon>
        <taxon>Collybia</taxon>
    </lineage>
</organism>
<dbReference type="PANTHER" id="PTHR12774:SF2">
    <property type="entry name" value="PEROXISOMAL BIOGENESIS FACTOR 19"/>
    <property type="match status" value="1"/>
</dbReference>
<gene>
    <name evidence="2" type="ORF">BDZ94DRAFT_1266209</name>
</gene>
<sequence length="365" mass="38456">MASDKPKPTPPNLAYLDDDLDELDDVLEQFTPASKTGPPPHSPLTSPPPPPPTATTTTTFQRPRTNTRVDAPPISMPGSGVKTGLDATAEIDEEELSAEFSRELAKGMESLMREIGGGDAVGTEGQTDEEAQRAFKAAWEAMLVEGMDGMKGSDLAGLEEFMGQDQGKIAGGTSAPPVASDSTNDFQNKIKQAMEKLKASESNLQDSQTGGSSNPLGGADPESLEALLASLGDMGLGEGGEGDAELAGLLENMMSQLVSKEILYDPLKELADGMPPYLANPPAPISSVDRTRYESQLACIHKIMAVFDDPSYREKDPASMKVISDLMNEMQNYGAPPAEVMGPLPPGMGLGPDGMPQMGNDCVIA</sequence>
<dbReference type="Gene3D" id="1.20.120.900">
    <property type="entry name" value="Pex19, mPTS binding domain"/>
    <property type="match status" value="1"/>
</dbReference>
<accession>A0A9P5Y155</accession>
<dbReference type="InterPro" id="IPR038322">
    <property type="entry name" value="Pex19_C_sf"/>
</dbReference>
<evidence type="ECO:0000313" key="2">
    <source>
        <dbReference type="EMBL" id="KAF9460423.1"/>
    </source>
</evidence>
<name>A0A9P5Y155_9AGAR</name>
<reference evidence="2" key="1">
    <citation type="submission" date="2020-11" db="EMBL/GenBank/DDBJ databases">
        <authorList>
            <consortium name="DOE Joint Genome Institute"/>
            <person name="Ahrendt S."/>
            <person name="Riley R."/>
            <person name="Andreopoulos W."/>
            <person name="Labutti K."/>
            <person name="Pangilinan J."/>
            <person name="Ruiz-Duenas F.J."/>
            <person name="Barrasa J.M."/>
            <person name="Sanchez-Garcia M."/>
            <person name="Camarero S."/>
            <person name="Miyauchi S."/>
            <person name="Serrano A."/>
            <person name="Linde D."/>
            <person name="Babiker R."/>
            <person name="Drula E."/>
            <person name="Ayuso-Fernandez I."/>
            <person name="Pacheco R."/>
            <person name="Padilla G."/>
            <person name="Ferreira P."/>
            <person name="Barriuso J."/>
            <person name="Kellner H."/>
            <person name="Castanera R."/>
            <person name="Alfaro M."/>
            <person name="Ramirez L."/>
            <person name="Pisabarro A.G."/>
            <person name="Kuo A."/>
            <person name="Tritt A."/>
            <person name="Lipzen A."/>
            <person name="He G."/>
            <person name="Yan M."/>
            <person name="Ng V."/>
            <person name="Cullen D."/>
            <person name="Martin F."/>
            <person name="Rosso M.-N."/>
            <person name="Henrissat B."/>
            <person name="Hibbett D."/>
            <person name="Martinez A.T."/>
            <person name="Grigoriev I.V."/>
        </authorList>
    </citation>
    <scope>NUCLEOTIDE SEQUENCE</scope>
    <source>
        <strain evidence="2">CBS 247.69</strain>
    </source>
</reference>
<feature type="region of interest" description="Disordered" evidence="1">
    <location>
        <begin position="27"/>
        <end position="83"/>
    </location>
</feature>
<evidence type="ECO:0000313" key="3">
    <source>
        <dbReference type="Proteomes" id="UP000807353"/>
    </source>
</evidence>
<dbReference type="PANTHER" id="PTHR12774">
    <property type="entry name" value="PEROXISOMAL BIOGENESIS FACTOR 19"/>
    <property type="match status" value="1"/>
</dbReference>
<comment type="caution">
    <text evidence="2">The sequence shown here is derived from an EMBL/GenBank/DDBJ whole genome shotgun (WGS) entry which is preliminary data.</text>
</comment>
<feature type="region of interest" description="Disordered" evidence="1">
    <location>
        <begin position="198"/>
        <end position="221"/>
    </location>
</feature>
<dbReference type="InterPro" id="IPR006708">
    <property type="entry name" value="Pex19"/>
</dbReference>
<feature type="compositionally biased region" description="Polar residues" evidence="1">
    <location>
        <begin position="200"/>
        <end position="215"/>
    </location>
</feature>
<dbReference type="GO" id="GO:0005778">
    <property type="term" value="C:peroxisomal membrane"/>
    <property type="evidence" value="ECO:0007669"/>
    <property type="project" value="TreeGrafter"/>
</dbReference>
<proteinExistence type="predicted"/>
<dbReference type="GO" id="GO:0033328">
    <property type="term" value="F:peroxisome membrane targeting sequence binding"/>
    <property type="evidence" value="ECO:0007669"/>
    <property type="project" value="TreeGrafter"/>
</dbReference>
<dbReference type="OrthoDB" id="21292at2759"/>
<evidence type="ECO:0000256" key="1">
    <source>
        <dbReference type="SAM" id="MobiDB-lite"/>
    </source>
</evidence>
<dbReference type="AlphaFoldDB" id="A0A9P5Y155"/>
<dbReference type="EMBL" id="MU150299">
    <property type="protein sequence ID" value="KAF9460423.1"/>
    <property type="molecule type" value="Genomic_DNA"/>
</dbReference>
<keyword evidence="3" id="KW-1185">Reference proteome</keyword>